<keyword evidence="4" id="KW-0800">Toxin</keyword>
<feature type="chain" id="PRO_5007493539" evidence="6">
    <location>
        <begin position="27"/>
        <end position="70"/>
    </location>
</feature>
<keyword evidence="6" id="KW-0732">Signal</keyword>
<dbReference type="AlphaFoldDB" id="A0A142C1F5"/>
<dbReference type="Pfam" id="PF17557">
    <property type="entry name" value="Conotoxin_I2"/>
    <property type="match status" value="1"/>
</dbReference>
<reference evidence="7" key="1">
    <citation type="submission" date="2015-12" db="EMBL/GenBank/DDBJ databases">
        <title>High throughput identification of novel conotoxins from the Chinese tubular cone snail Conus betulinus by multitranscriptome sequencing.</title>
        <authorList>
            <person name="Ruan Z."/>
            <person name="Peng C."/>
            <person name="Shi Q."/>
            <person name="Yao G."/>
            <person name="Gao B.-M."/>
        </authorList>
    </citation>
    <scope>NUCLEOTIDE SEQUENCE</scope>
</reference>
<evidence type="ECO:0000256" key="4">
    <source>
        <dbReference type="ARBA" id="ARBA00022656"/>
    </source>
</evidence>
<dbReference type="GO" id="GO:0005576">
    <property type="term" value="C:extracellular region"/>
    <property type="evidence" value="ECO:0007669"/>
    <property type="project" value="UniProtKB-SubCell"/>
</dbReference>
<comment type="similarity">
    <text evidence="2">Belongs to the conotoxin I2 superfamily.</text>
</comment>
<name>A0A142C1F5_CONBE</name>
<evidence type="ECO:0000313" key="7">
    <source>
        <dbReference type="EMBL" id="AMP44656.1"/>
    </source>
</evidence>
<dbReference type="InterPro" id="IPR013141">
    <property type="entry name" value="Conotoxin-I_CS"/>
</dbReference>
<evidence type="ECO:0000256" key="3">
    <source>
        <dbReference type="ARBA" id="ARBA00022525"/>
    </source>
</evidence>
<organism evidence="7">
    <name type="scientific">Conus betulinus</name>
    <name type="common">Beech cone</name>
    <dbReference type="NCBI Taxonomy" id="89764"/>
    <lineage>
        <taxon>Eukaryota</taxon>
        <taxon>Metazoa</taxon>
        <taxon>Spiralia</taxon>
        <taxon>Lophotrochozoa</taxon>
        <taxon>Mollusca</taxon>
        <taxon>Gastropoda</taxon>
        <taxon>Caenogastropoda</taxon>
        <taxon>Neogastropoda</taxon>
        <taxon>Conoidea</taxon>
        <taxon>Conidae</taxon>
        <taxon>Conus</taxon>
        <taxon>Dendroconus</taxon>
    </lineage>
</organism>
<keyword evidence="5" id="KW-1015">Disulfide bond</keyword>
<comment type="subcellular location">
    <subcellularLocation>
        <location evidence="1">Secreted</location>
    </subcellularLocation>
</comment>
<evidence type="ECO:0000256" key="6">
    <source>
        <dbReference type="SAM" id="SignalP"/>
    </source>
</evidence>
<feature type="signal peptide" evidence="6">
    <location>
        <begin position="1"/>
        <end position="26"/>
    </location>
</feature>
<accession>A0A142C1F5</accession>
<dbReference type="GO" id="GO:0090729">
    <property type="term" value="F:toxin activity"/>
    <property type="evidence" value="ECO:0007669"/>
    <property type="project" value="UniProtKB-KW"/>
</dbReference>
<proteinExistence type="evidence at transcript level"/>
<sequence length="70" mass="8002">MMFRVTSVGCLLLVIVFLNLVVLTNACRLDGTYCENRFQCCEGDCCFGTCVNPCRIPGKRAKLQEFFRQR</sequence>
<evidence type="ECO:0000256" key="2">
    <source>
        <dbReference type="ARBA" id="ARBA00007388"/>
    </source>
</evidence>
<dbReference type="InterPro" id="IPR020242">
    <property type="entry name" value="Conotoxin_I2"/>
</dbReference>
<evidence type="ECO:0000256" key="1">
    <source>
        <dbReference type="ARBA" id="ARBA00004613"/>
    </source>
</evidence>
<keyword evidence="3" id="KW-0964">Secreted</keyword>
<dbReference type="PROSITE" id="PS60019">
    <property type="entry name" value="I_CONOTOXIN"/>
    <property type="match status" value="1"/>
</dbReference>
<protein>
    <submittedName>
        <fullName evidence="7">Conotoxin</fullName>
    </submittedName>
</protein>
<evidence type="ECO:0000256" key="5">
    <source>
        <dbReference type="ARBA" id="ARBA00023157"/>
    </source>
</evidence>
<dbReference type="EMBL" id="KU563908">
    <property type="protein sequence ID" value="AMP44656.1"/>
    <property type="molecule type" value="mRNA"/>
</dbReference>